<organism evidence="1 2">
    <name type="scientific">Friedmanniomyces simplex</name>
    <dbReference type="NCBI Taxonomy" id="329884"/>
    <lineage>
        <taxon>Eukaryota</taxon>
        <taxon>Fungi</taxon>
        <taxon>Dikarya</taxon>
        <taxon>Ascomycota</taxon>
        <taxon>Pezizomycotina</taxon>
        <taxon>Dothideomycetes</taxon>
        <taxon>Dothideomycetidae</taxon>
        <taxon>Mycosphaerellales</taxon>
        <taxon>Teratosphaeriaceae</taxon>
        <taxon>Friedmanniomyces</taxon>
    </lineage>
</organism>
<proteinExistence type="predicted"/>
<dbReference type="EMBL" id="NAJQ01000432">
    <property type="protein sequence ID" value="TKA69783.1"/>
    <property type="molecule type" value="Genomic_DNA"/>
</dbReference>
<dbReference type="Proteomes" id="UP000309340">
    <property type="component" value="Unassembled WGS sequence"/>
</dbReference>
<evidence type="ECO:0000313" key="1">
    <source>
        <dbReference type="EMBL" id="TKA69783.1"/>
    </source>
</evidence>
<accession>A0A4U0X455</accession>
<evidence type="ECO:0000313" key="2">
    <source>
        <dbReference type="Proteomes" id="UP000309340"/>
    </source>
</evidence>
<keyword evidence="2" id="KW-1185">Reference proteome</keyword>
<sequence>MPSSSTRTTHLERHIQHLFRQTYVRLYHANEDRTNAILLQHYADVLEMPGPELLAKYLRPSHDRRVQSAADFASEEANWKAFVAGVEKAEWKWKVAGVVECLHDVGTALKVVGREREAGRWWGMSEDVRRFYDV</sequence>
<name>A0A4U0X455_9PEZI</name>
<gene>
    <name evidence="1" type="ORF">B0A55_08810</name>
</gene>
<protein>
    <submittedName>
        <fullName evidence="1">Uncharacterized protein</fullName>
    </submittedName>
</protein>
<comment type="caution">
    <text evidence="1">The sequence shown here is derived from an EMBL/GenBank/DDBJ whole genome shotgun (WGS) entry which is preliminary data.</text>
</comment>
<dbReference type="OrthoDB" id="3900917at2759"/>
<dbReference type="AlphaFoldDB" id="A0A4U0X455"/>
<reference evidence="1 2" key="1">
    <citation type="submission" date="2017-03" db="EMBL/GenBank/DDBJ databases">
        <title>Genomes of endolithic fungi from Antarctica.</title>
        <authorList>
            <person name="Coleine C."/>
            <person name="Masonjones S."/>
            <person name="Stajich J.E."/>
        </authorList>
    </citation>
    <scope>NUCLEOTIDE SEQUENCE [LARGE SCALE GENOMIC DNA]</scope>
    <source>
        <strain evidence="1 2">CCFEE 5184</strain>
    </source>
</reference>